<reference evidence="2" key="1">
    <citation type="submission" date="2017-02" db="UniProtKB">
        <authorList>
            <consortium name="WormBaseParasite"/>
        </authorList>
    </citation>
    <scope>IDENTIFICATION</scope>
</reference>
<dbReference type="WBParaSite" id="EEL_0000501301-mRNA-1">
    <property type="protein sequence ID" value="EEL_0000501301-mRNA-1"/>
    <property type="gene ID" value="EEL_0000501301"/>
</dbReference>
<keyword evidence="1" id="KW-1185">Reference proteome</keyword>
<organism evidence="1 2">
    <name type="scientific">Elaeophora elaphi</name>
    <dbReference type="NCBI Taxonomy" id="1147741"/>
    <lineage>
        <taxon>Eukaryota</taxon>
        <taxon>Metazoa</taxon>
        <taxon>Ecdysozoa</taxon>
        <taxon>Nematoda</taxon>
        <taxon>Chromadorea</taxon>
        <taxon>Rhabditida</taxon>
        <taxon>Spirurina</taxon>
        <taxon>Spiruromorpha</taxon>
        <taxon>Filarioidea</taxon>
        <taxon>Onchocercidae</taxon>
        <taxon>Elaeophora</taxon>
    </lineage>
</organism>
<dbReference type="Proteomes" id="UP000050640">
    <property type="component" value="Unplaced"/>
</dbReference>
<evidence type="ECO:0000313" key="2">
    <source>
        <dbReference type="WBParaSite" id="EEL_0000501301-mRNA-1"/>
    </source>
</evidence>
<dbReference type="AlphaFoldDB" id="A0A0R3RSZ0"/>
<sequence>MCKYFIEDVRYEVDGGKKNGKFLHQIKQLYCRNGKSNIPETRIPTLCPSLSTTCGYFEFEKLSLPGNKEEPLAYYECIDSSILMPDNNDNVDKIKELLFSKYCDDRARCREITLSSFNLKFVQHLTSRFDDRYLNGGVDDKLQRLLTKRIKFCCAINDQLLQKIIHFDDYVLPILAPSEPVICNNIYCRGAPIGCLTYSKFNRTQQSAEIEEDDDVIIVQAMHTNYEDYTIVTSQPTNKRYTMGYATEHHCVYRHFNDEMYRYCLLINDRSSSNNHCYYGDGYQICCCFLHRGDRTCDPLSPKVITQTSTEVSEIIPSQSIVSLHAYNKDVKTKLRTRFTFLSKIPLEKKKLHFSFFFAS</sequence>
<evidence type="ECO:0000313" key="1">
    <source>
        <dbReference type="Proteomes" id="UP000050640"/>
    </source>
</evidence>
<dbReference type="STRING" id="1147741.A0A0R3RSZ0"/>
<name>A0A0R3RSZ0_9BILA</name>
<proteinExistence type="predicted"/>
<accession>A0A0R3RSZ0</accession>
<protein>
    <submittedName>
        <fullName evidence="2">Kringle domain-containing protein</fullName>
    </submittedName>
</protein>